<dbReference type="GO" id="GO:0009308">
    <property type="term" value="P:amine metabolic process"/>
    <property type="evidence" value="ECO:0007669"/>
    <property type="project" value="UniProtKB-UniRule"/>
</dbReference>
<gene>
    <name evidence="18" type="ORF">BCR37DRAFT_379341</name>
</gene>
<dbReference type="Pfam" id="PF02728">
    <property type="entry name" value="Cu_amine_oxidN3"/>
    <property type="match status" value="1"/>
</dbReference>
<dbReference type="InterPro" id="IPR049948">
    <property type="entry name" value="Cu_Am_ox_TPQ-bd"/>
</dbReference>
<comment type="cofactor">
    <cofactor evidence="14">
        <name>Cu cation</name>
        <dbReference type="ChEBI" id="CHEBI:23378"/>
    </cofactor>
    <text evidence="14">Contains 1 topaquinone per subunit.</text>
</comment>
<keyword evidence="19" id="KW-1185">Reference proteome</keyword>
<dbReference type="Gene3D" id="3.10.450.40">
    <property type="match status" value="2"/>
</dbReference>
<dbReference type="GeneID" id="63785846"/>
<dbReference type="InterPro" id="IPR015802">
    <property type="entry name" value="Cu_amine_oxidase_N3"/>
</dbReference>
<evidence type="ECO:0000256" key="8">
    <source>
        <dbReference type="ARBA" id="ARBA00023002"/>
    </source>
</evidence>
<sequence length="679" mass="76330">MGHPLDQLSPGELKAASSLCQASRPSKLAFNTITLHEPPKALLLQYYKDDTSHVPRQAFVIAYESGTTILLEFFVDLTAGKVLNSTERVGACPIITLEDLQGTEDIVRQDPHVIQLCEEIGITDMSKVYCDAWTIGFDERWGTTHRLQQALMYYRASKNDNAYAHPLDFCPIVDMQAGKVIEIDVKAKEGSKFERAPVPLEEQNYMPQFIKDYRTDVKPINITQPEGVSFDLQGQEISWLGWKMHIGFNAREGIVLNNIRIEDPETKEERSLFHRLSIAEMVVPYGCPTKPHHRKHALDVGEYGCGAMTNSLSLGCDCKGSISYLDGYCSNRAGEAFVIKNAVCIHEQDDGILFKHTDFRDGTVIATRDRKLVISQIFTAANYEYCIYWSFKLDGTIQLEMQLTGQLNTYVLSPDEEAGRYGTEISSRVTAHNHQHLFNVRIDPAIDGQHNTVVQSDIVPGEDEVGSPGNFYGNAFYAKKTKYATVKEAAVDYCHETSRTWDICNLDKVNAICKKPVAYKIVSRESPRLLAKEGSLVWKRAFFARKTLYVTRYEDNQLYPAGNYVPQTSGLRGVAGNDSLEDWCETQADLSLEQQDIVIWLTFGLSHIPRVEDGPIMPTEPVSFLLRANNFFSKNPALHIPPSYATYGQDGKTAWHMRDKVSKLEISRDAEGKKGCSVC</sequence>
<evidence type="ECO:0000256" key="4">
    <source>
        <dbReference type="ARBA" id="ARBA00007983"/>
    </source>
</evidence>
<dbReference type="EMBL" id="MCFI01000008">
    <property type="protein sequence ID" value="ORY83297.1"/>
    <property type="molecule type" value="Genomic_DNA"/>
</dbReference>
<keyword evidence="6 14" id="KW-0479">Metal-binding</keyword>
<dbReference type="PANTHER" id="PTHR10638">
    <property type="entry name" value="COPPER AMINE OXIDASE"/>
    <property type="match status" value="1"/>
</dbReference>
<evidence type="ECO:0000259" key="17">
    <source>
        <dbReference type="Pfam" id="PF02728"/>
    </source>
</evidence>
<dbReference type="InterPro" id="IPR015800">
    <property type="entry name" value="Cu_amine_oxidase_N2"/>
</dbReference>
<dbReference type="PROSITE" id="PS01164">
    <property type="entry name" value="COPPER_AMINE_OXID_1"/>
    <property type="match status" value="1"/>
</dbReference>
<keyword evidence="7 12" id="KW-0801">TPQ</keyword>
<feature type="domain" description="Copper amine oxidase catalytic" evidence="15">
    <location>
        <begin position="220"/>
        <end position="638"/>
    </location>
</feature>
<dbReference type="Pfam" id="PF01179">
    <property type="entry name" value="Cu_amine_oxid"/>
    <property type="match status" value="1"/>
</dbReference>
<comment type="similarity">
    <text evidence="4 14">Belongs to the copper/topaquinone oxidase family.</text>
</comment>
<evidence type="ECO:0000256" key="10">
    <source>
        <dbReference type="ARBA" id="ARBA00023211"/>
    </source>
</evidence>
<evidence type="ECO:0000259" key="16">
    <source>
        <dbReference type="Pfam" id="PF02727"/>
    </source>
</evidence>
<dbReference type="RefSeq" id="XP_040725878.1">
    <property type="nucleotide sequence ID" value="XM_040869247.1"/>
</dbReference>
<comment type="catalytic activity">
    <reaction evidence="11">
        <text>a primary methyl amine + O2 + H2O = an aldehyde + H2O2 + NH4(+)</text>
        <dbReference type="Rhea" id="RHEA:16153"/>
        <dbReference type="ChEBI" id="CHEBI:15377"/>
        <dbReference type="ChEBI" id="CHEBI:15379"/>
        <dbReference type="ChEBI" id="CHEBI:16240"/>
        <dbReference type="ChEBI" id="CHEBI:17478"/>
        <dbReference type="ChEBI" id="CHEBI:28938"/>
        <dbReference type="ChEBI" id="CHEBI:228804"/>
        <dbReference type="EC" id="1.4.3.21"/>
    </reaction>
</comment>
<dbReference type="InterPro" id="IPR049947">
    <property type="entry name" value="Cu_Am_Ox_Cu-bd"/>
</dbReference>
<dbReference type="FunFam" id="2.70.98.20:FF:000006">
    <property type="entry name" value="Amine oxidase"/>
    <property type="match status" value="1"/>
</dbReference>
<evidence type="ECO:0000256" key="6">
    <source>
        <dbReference type="ARBA" id="ARBA00022723"/>
    </source>
</evidence>
<comment type="cofactor">
    <cofactor evidence="1">
        <name>Cu cation</name>
        <dbReference type="ChEBI" id="CHEBI:23378"/>
    </cofactor>
</comment>
<comment type="cofactor">
    <cofactor evidence="2">
        <name>Mn(2+)</name>
        <dbReference type="ChEBI" id="CHEBI:29035"/>
    </cofactor>
</comment>
<dbReference type="OrthoDB" id="5379943at2759"/>
<feature type="active site" description="Proton acceptor" evidence="12">
    <location>
        <position position="299"/>
    </location>
</feature>
<evidence type="ECO:0000259" key="15">
    <source>
        <dbReference type="Pfam" id="PF01179"/>
    </source>
</evidence>
<dbReference type="OMA" id="QDGNIEC"/>
<evidence type="ECO:0000256" key="3">
    <source>
        <dbReference type="ARBA" id="ARBA00001947"/>
    </source>
</evidence>
<evidence type="ECO:0000256" key="12">
    <source>
        <dbReference type="PIRSR" id="PIRSR600269-50"/>
    </source>
</evidence>
<protein>
    <recommendedName>
        <fullName evidence="14">Amine oxidase</fullName>
        <ecNumber evidence="14">1.4.3.-</ecNumber>
    </recommendedName>
</protein>
<comment type="subunit">
    <text evidence="5">Homodimer.</text>
</comment>
<evidence type="ECO:0000256" key="14">
    <source>
        <dbReference type="RuleBase" id="RU000672"/>
    </source>
</evidence>
<dbReference type="Pfam" id="PF02727">
    <property type="entry name" value="Cu_amine_oxidN2"/>
    <property type="match status" value="1"/>
</dbReference>
<keyword evidence="9 14" id="KW-0186">Copper</keyword>
<dbReference type="Proteomes" id="UP000193685">
    <property type="component" value="Unassembled WGS sequence"/>
</dbReference>
<dbReference type="InterPro" id="IPR000269">
    <property type="entry name" value="Cu_amine_oxidase"/>
</dbReference>
<dbReference type="InterPro" id="IPR036460">
    <property type="entry name" value="Cu_amine_oxidase_C_sf"/>
</dbReference>
<accession>A0A1Y2FI61</accession>
<comment type="cofactor">
    <cofactor evidence="3">
        <name>Zn(2+)</name>
        <dbReference type="ChEBI" id="CHEBI:29105"/>
    </cofactor>
</comment>
<comment type="caution">
    <text evidence="18">The sequence shown here is derived from an EMBL/GenBank/DDBJ whole genome shotgun (WGS) entry which is preliminary data.</text>
</comment>
<dbReference type="GO" id="GO:0005507">
    <property type="term" value="F:copper ion binding"/>
    <property type="evidence" value="ECO:0007669"/>
    <property type="project" value="InterPro"/>
</dbReference>
<keyword evidence="10" id="KW-0464">Manganese</keyword>
<name>A0A1Y2FI61_PROLT</name>
<dbReference type="GO" id="GO:0008131">
    <property type="term" value="F:primary methylamine oxidase activity"/>
    <property type="evidence" value="ECO:0007669"/>
    <property type="project" value="UniProtKB-EC"/>
</dbReference>
<feature type="active site" description="Schiff-base intermediate with substrate; via topaquinone" evidence="12">
    <location>
        <position position="383"/>
    </location>
</feature>
<proteinExistence type="inferred from homology"/>
<dbReference type="GO" id="GO:0048038">
    <property type="term" value="F:quinone binding"/>
    <property type="evidence" value="ECO:0007669"/>
    <property type="project" value="InterPro"/>
</dbReference>
<dbReference type="STRING" id="56484.A0A1Y2FI61"/>
<feature type="domain" description="Copper amine oxidase N2-terminal" evidence="16">
    <location>
        <begin position="3"/>
        <end position="85"/>
    </location>
</feature>
<reference evidence="18 19" key="1">
    <citation type="submission" date="2016-07" db="EMBL/GenBank/DDBJ databases">
        <title>Pervasive Adenine N6-methylation of Active Genes in Fungi.</title>
        <authorList>
            <consortium name="DOE Joint Genome Institute"/>
            <person name="Mondo S.J."/>
            <person name="Dannebaum R.O."/>
            <person name="Kuo R.C."/>
            <person name="Labutti K."/>
            <person name="Haridas S."/>
            <person name="Kuo A."/>
            <person name="Salamov A."/>
            <person name="Ahrendt S.R."/>
            <person name="Lipzen A."/>
            <person name="Sullivan W."/>
            <person name="Andreopoulos W.B."/>
            <person name="Clum A."/>
            <person name="Lindquist E."/>
            <person name="Daum C."/>
            <person name="Ramamoorthy G.K."/>
            <person name="Gryganskyi A."/>
            <person name="Culley D."/>
            <person name="Magnuson J.K."/>
            <person name="James T.Y."/>
            <person name="O'Malley M.A."/>
            <person name="Stajich J.E."/>
            <person name="Spatafora J.W."/>
            <person name="Visel A."/>
            <person name="Grigoriev I.V."/>
        </authorList>
    </citation>
    <scope>NUCLEOTIDE SEQUENCE [LARGE SCALE GENOMIC DNA]</scope>
    <source>
        <strain evidence="18 19">12-1054</strain>
    </source>
</reference>
<evidence type="ECO:0000256" key="2">
    <source>
        <dbReference type="ARBA" id="ARBA00001936"/>
    </source>
</evidence>
<dbReference type="AlphaFoldDB" id="A0A1Y2FI61"/>
<dbReference type="EC" id="1.4.3.-" evidence="14"/>
<evidence type="ECO:0000313" key="18">
    <source>
        <dbReference type="EMBL" id="ORY83297.1"/>
    </source>
</evidence>
<dbReference type="Gene3D" id="2.70.98.20">
    <property type="entry name" value="Copper amine oxidase, catalytic domain"/>
    <property type="match status" value="1"/>
</dbReference>
<dbReference type="PANTHER" id="PTHR10638:SF86">
    <property type="entry name" value="COPPER AMINE OXIDASE 1-RELATED"/>
    <property type="match status" value="1"/>
</dbReference>
<evidence type="ECO:0000256" key="7">
    <source>
        <dbReference type="ARBA" id="ARBA00022772"/>
    </source>
</evidence>
<evidence type="ECO:0000256" key="5">
    <source>
        <dbReference type="ARBA" id="ARBA00011738"/>
    </source>
</evidence>
<feature type="domain" description="Copper amine oxidase N3-terminal" evidence="17">
    <location>
        <begin position="93"/>
        <end position="186"/>
    </location>
</feature>
<dbReference type="SUPFAM" id="SSF49998">
    <property type="entry name" value="Amine oxidase catalytic domain"/>
    <property type="match status" value="1"/>
</dbReference>
<evidence type="ECO:0000256" key="11">
    <source>
        <dbReference type="ARBA" id="ARBA00048032"/>
    </source>
</evidence>
<evidence type="ECO:0000313" key="19">
    <source>
        <dbReference type="Proteomes" id="UP000193685"/>
    </source>
</evidence>
<dbReference type="InterPro" id="IPR015798">
    <property type="entry name" value="Cu_amine_oxidase_C"/>
</dbReference>
<dbReference type="SUPFAM" id="SSF54416">
    <property type="entry name" value="Amine oxidase N-terminal region"/>
    <property type="match status" value="2"/>
</dbReference>
<keyword evidence="8 14" id="KW-0560">Oxidoreductase</keyword>
<organism evidence="18 19">
    <name type="scientific">Protomyces lactucae-debilis</name>
    <dbReference type="NCBI Taxonomy" id="2754530"/>
    <lineage>
        <taxon>Eukaryota</taxon>
        <taxon>Fungi</taxon>
        <taxon>Dikarya</taxon>
        <taxon>Ascomycota</taxon>
        <taxon>Taphrinomycotina</taxon>
        <taxon>Taphrinomycetes</taxon>
        <taxon>Taphrinales</taxon>
        <taxon>Protomycetaceae</taxon>
        <taxon>Protomyces</taxon>
    </lineage>
</organism>
<evidence type="ECO:0000256" key="9">
    <source>
        <dbReference type="ARBA" id="ARBA00023008"/>
    </source>
</evidence>
<feature type="modified residue" description="2',4',5'-topaquinone" evidence="13">
    <location>
        <position position="383"/>
    </location>
</feature>
<dbReference type="FunFam" id="3.10.450.40:FF:000014">
    <property type="entry name" value="Peroxisomal primary amine oxidase"/>
    <property type="match status" value="1"/>
</dbReference>
<evidence type="ECO:0000256" key="1">
    <source>
        <dbReference type="ARBA" id="ARBA00001935"/>
    </source>
</evidence>
<evidence type="ECO:0000256" key="13">
    <source>
        <dbReference type="PIRSR" id="PIRSR600269-51"/>
    </source>
</evidence>
<dbReference type="InterPro" id="IPR016182">
    <property type="entry name" value="Cu_amine_oxidase_N-reg"/>
</dbReference>
<dbReference type="PROSITE" id="PS01165">
    <property type="entry name" value="COPPER_AMINE_OXID_2"/>
    <property type="match status" value="1"/>
</dbReference>
<comment type="PTM">
    <text evidence="13 14">Topaquinone (TPQ) is generated by copper-dependent autoxidation of a specific tyrosyl residue.</text>
</comment>